<dbReference type="PANTHER" id="PTHR13832">
    <property type="entry name" value="PROTEIN PHOSPHATASE 2C"/>
    <property type="match status" value="1"/>
</dbReference>
<dbReference type="SMART" id="SM00332">
    <property type="entry name" value="PP2Cc"/>
    <property type="match status" value="1"/>
</dbReference>
<dbReference type="Pfam" id="PF00481">
    <property type="entry name" value="PP2C"/>
    <property type="match status" value="1"/>
</dbReference>
<dbReference type="OrthoDB" id="10264738at2759"/>
<dbReference type="VEuPathDB" id="AmoebaDB:FDP41_010828"/>
<evidence type="ECO:0000313" key="3">
    <source>
        <dbReference type="Proteomes" id="UP000444721"/>
    </source>
</evidence>
<dbReference type="CDD" id="cd00143">
    <property type="entry name" value="PP2Cc"/>
    <property type="match status" value="1"/>
</dbReference>
<dbReference type="PANTHER" id="PTHR13832:SF827">
    <property type="entry name" value="PROTEIN PHOSPHATASE 1L"/>
    <property type="match status" value="1"/>
</dbReference>
<protein>
    <recommendedName>
        <fullName evidence="1">PPM-type phosphatase domain-containing protein</fullName>
    </recommendedName>
</protein>
<gene>
    <name evidence="2" type="ORF">FDP41_010828</name>
</gene>
<evidence type="ECO:0000313" key="2">
    <source>
        <dbReference type="EMBL" id="KAF0982849.1"/>
    </source>
</evidence>
<comment type="caution">
    <text evidence="2">The sequence shown here is derived from an EMBL/GenBank/DDBJ whole genome shotgun (WGS) entry which is preliminary data.</text>
</comment>
<dbReference type="GO" id="GO:0004722">
    <property type="term" value="F:protein serine/threonine phosphatase activity"/>
    <property type="evidence" value="ECO:0007669"/>
    <property type="project" value="InterPro"/>
</dbReference>
<dbReference type="VEuPathDB" id="AmoebaDB:NfTy_015010"/>
<proteinExistence type="predicted"/>
<dbReference type="PROSITE" id="PS51746">
    <property type="entry name" value="PPM_2"/>
    <property type="match status" value="1"/>
</dbReference>
<keyword evidence="3" id="KW-1185">Reference proteome</keyword>
<sequence>MTQSLLLADETCREKNSHLFKDGCTAVIFAFLTLSYCEAKRFAIFGNVGDARAIMGTVFISFNDDDETNNGHSLNTLSKKNHPPIIEFEVHRMTQDHKPTVTSDHDPSEVIRIRNCGGYVINSRTMGTYGVARALGDWESRPFLSNEPHVNGCVLTCPITTTCATTCEGNHDSNNCEQLLTTTTLSTPRTWTLEKQMIILGCDGVWDVLSDQDVFEMTAFTWFHSNHSMTINNNNTSSIPLSSSITTHSTNKVSAVIRDFAHSAGSTDNISVIVIEL</sequence>
<dbReference type="RefSeq" id="XP_044567562.1">
    <property type="nucleotide sequence ID" value="XM_044701168.1"/>
</dbReference>
<dbReference type="InterPro" id="IPR015655">
    <property type="entry name" value="PP2C"/>
</dbReference>
<dbReference type="EMBL" id="VFQX01000007">
    <property type="protein sequence ID" value="KAF0982849.1"/>
    <property type="molecule type" value="Genomic_DNA"/>
</dbReference>
<dbReference type="AlphaFoldDB" id="A0A6A5CC77"/>
<dbReference type="VEuPathDB" id="AmoebaDB:NF0024730"/>
<dbReference type="SUPFAM" id="SSF81606">
    <property type="entry name" value="PP2C-like"/>
    <property type="match status" value="1"/>
</dbReference>
<dbReference type="InterPro" id="IPR001932">
    <property type="entry name" value="PPM-type_phosphatase-like_dom"/>
</dbReference>
<dbReference type="Gene3D" id="3.60.40.10">
    <property type="entry name" value="PPM-type phosphatase domain"/>
    <property type="match status" value="1"/>
</dbReference>
<dbReference type="GeneID" id="68118043"/>
<evidence type="ECO:0000259" key="1">
    <source>
        <dbReference type="PROSITE" id="PS51746"/>
    </source>
</evidence>
<dbReference type="InterPro" id="IPR036457">
    <property type="entry name" value="PPM-type-like_dom_sf"/>
</dbReference>
<feature type="domain" description="PPM-type phosphatase" evidence="1">
    <location>
        <begin position="1"/>
        <end position="277"/>
    </location>
</feature>
<accession>A0A6A5CC77</accession>
<name>A0A6A5CC77_NAEFO</name>
<organism evidence="2 3">
    <name type="scientific">Naegleria fowleri</name>
    <name type="common">Brain eating amoeba</name>
    <dbReference type="NCBI Taxonomy" id="5763"/>
    <lineage>
        <taxon>Eukaryota</taxon>
        <taxon>Discoba</taxon>
        <taxon>Heterolobosea</taxon>
        <taxon>Tetramitia</taxon>
        <taxon>Eutetramitia</taxon>
        <taxon>Vahlkampfiidae</taxon>
        <taxon>Naegleria</taxon>
    </lineage>
</organism>
<reference evidence="2 3" key="1">
    <citation type="journal article" date="2019" name="Sci. Rep.">
        <title>Nanopore sequencing improves the draft genome of the human pathogenic amoeba Naegleria fowleri.</title>
        <authorList>
            <person name="Liechti N."/>
            <person name="Schurch N."/>
            <person name="Bruggmann R."/>
            <person name="Wittwer M."/>
        </authorList>
    </citation>
    <scope>NUCLEOTIDE SEQUENCE [LARGE SCALE GENOMIC DNA]</scope>
    <source>
        <strain evidence="2 3">ATCC 30894</strain>
    </source>
</reference>
<dbReference type="Proteomes" id="UP000444721">
    <property type="component" value="Unassembled WGS sequence"/>
</dbReference>